<keyword evidence="1" id="KW-0472">Membrane</keyword>
<feature type="transmembrane region" description="Helical" evidence="1">
    <location>
        <begin position="154"/>
        <end position="178"/>
    </location>
</feature>
<dbReference type="InterPro" id="IPR029201">
    <property type="entry name" value="Jiraiya"/>
</dbReference>
<keyword evidence="3" id="KW-1185">Reference proteome</keyword>
<feature type="transmembrane region" description="Helical" evidence="1">
    <location>
        <begin position="199"/>
        <end position="216"/>
    </location>
</feature>
<evidence type="ECO:0008006" key="4">
    <source>
        <dbReference type="Google" id="ProtNLM"/>
    </source>
</evidence>
<gene>
    <name evidence="2" type="ORF">MAR_025313</name>
</gene>
<organism evidence="2 3">
    <name type="scientific">Mya arenaria</name>
    <name type="common">Soft-shell clam</name>
    <dbReference type="NCBI Taxonomy" id="6604"/>
    <lineage>
        <taxon>Eukaryota</taxon>
        <taxon>Metazoa</taxon>
        <taxon>Spiralia</taxon>
        <taxon>Lophotrochozoa</taxon>
        <taxon>Mollusca</taxon>
        <taxon>Bivalvia</taxon>
        <taxon>Autobranchia</taxon>
        <taxon>Heteroconchia</taxon>
        <taxon>Euheterodonta</taxon>
        <taxon>Imparidentia</taxon>
        <taxon>Neoheterodontei</taxon>
        <taxon>Myida</taxon>
        <taxon>Myoidea</taxon>
        <taxon>Myidae</taxon>
        <taxon>Mya</taxon>
    </lineage>
</organism>
<feature type="transmembrane region" description="Helical" evidence="1">
    <location>
        <begin position="101"/>
        <end position="126"/>
    </location>
</feature>
<accession>A0ABY7E199</accession>
<sequence length="217" mass="23907">MDALNHSDRSDMFQDHELIEAVLQKPEDGARLNDSAGSRLSSIFVPQHSLRSTGNLSRPVSIVSNSKRSIALSQEKLSDVVEPLVEEKVDLLRFEHLKFHVYVLALFCVCSLVLGSLSIQLTLALASHHTSTRDRRTVIDANLTYDTVTEVATALSTFVVTLDITCLLVCSLQCLVVVKLLKVSLGEERAAKFLRDCSSSRFIAVTGFFVSIPAFLV</sequence>
<feature type="non-terminal residue" evidence="2">
    <location>
        <position position="217"/>
    </location>
</feature>
<reference evidence="2" key="1">
    <citation type="submission" date="2022-11" db="EMBL/GenBank/DDBJ databases">
        <title>Centuries of genome instability and evolution in soft-shell clam transmissible cancer (bioRxiv).</title>
        <authorList>
            <person name="Hart S.F.M."/>
            <person name="Yonemitsu M.A."/>
            <person name="Giersch R.M."/>
            <person name="Beal B.F."/>
            <person name="Arriagada G."/>
            <person name="Davis B.W."/>
            <person name="Ostrander E.A."/>
            <person name="Goff S.P."/>
            <person name="Metzger M.J."/>
        </authorList>
    </citation>
    <scope>NUCLEOTIDE SEQUENCE</scope>
    <source>
        <strain evidence="2">MELC-2E11</strain>
        <tissue evidence="2">Siphon/mantle</tissue>
    </source>
</reference>
<evidence type="ECO:0000256" key="1">
    <source>
        <dbReference type="SAM" id="Phobius"/>
    </source>
</evidence>
<dbReference type="EMBL" id="CP111014">
    <property type="protein sequence ID" value="WAR00941.1"/>
    <property type="molecule type" value="Genomic_DNA"/>
</dbReference>
<dbReference type="PANTHER" id="PTHR39947">
    <property type="entry name" value="IP19862P"/>
    <property type="match status" value="1"/>
</dbReference>
<keyword evidence="1" id="KW-0812">Transmembrane</keyword>
<name>A0ABY7E199_MYAAR</name>
<keyword evidence="1" id="KW-1133">Transmembrane helix</keyword>
<protein>
    <recommendedName>
        <fullName evidence="4">Transmembrane protein</fullName>
    </recommendedName>
</protein>
<evidence type="ECO:0000313" key="3">
    <source>
        <dbReference type="Proteomes" id="UP001164746"/>
    </source>
</evidence>
<evidence type="ECO:0000313" key="2">
    <source>
        <dbReference type="EMBL" id="WAR00941.1"/>
    </source>
</evidence>
<dbReference type="Pfam" id="PF15038">
    <property type="entry name" value="Jiraiya"/>
    <property type="match status" value="1"/>
</dbReference>
<dbReference type="Proteomes" id="UP001164746">
    <property type="component" value="Chromosome 3"/>
</dbReference>
<proteinExistence type="predicted"/>
<dbReference type="PANTHER" id="PTHR39947:SF1">
    <property type="entry name" value="IP19862P"/>
    <property type="match status" value="1"/>
</dbReference>